<dbReference type="InterPro" id="IPR014030">
    <property type="entry name" value="Ketoacyl_synth_N"/>
</dbReference>
<evidence type="ECO:0008006" key="14">
    <source>
        <dbReference type="Google" id="ProtNLM"/>
    </source>
</evidence>
<accession>A0AAF0IJ04</accession>
<dbReference type="SMART" id="SM00822">
    <property type="entry name" value="PKS_KR"/>
    <property type="match status" value="1"/>
</dbReference>
<dbReference type="Gene3D" id="3.40.50.150">
    <property type="entry name" value="Vaccinia Virus protein VP39"/>
    <property type="match status" value="1"/>
</dbReference>
<dbReference type="InterPro" id="IPR020841">
    <property type="entry name" value="PKS_Beta-ketoAc_synthase_dom"/>
</dbReference>
<feature type="compositionally biased region" description="Basic and acidic residues" evidence="8">
    <location>
        <begin position="62"/>
        <end position="79"/>
    </location>
</feature>
<dbReference type="Pfam" id="PF08242">
    <property type="entry name" value="Methyltransf_12"/>
    <property type="match status" value="1"/>
</dbReference>
<evidence type="ECO:0000256" key="1">
    <source>
        <dbReference type="ARBA" id="ARBA00022450"/>
    </source>
</evidence>
<dbReference type="InterPro" id="IPR014043">
    <property type="entry name" value="Acyl_transferase_dom"/>
</dbReference>
<evidence type="ECO:0000256" key="3">
    <source>
        <dbReference type="ARBA" id="ARBA00022679"/>
    </source>
</evidence>
<dbReference type="SUPFAM" id="SSF53901">
    <property type="entry name" value="Thiolase-like"/>
    <property type="match status" value="1"/>
</dbReference>
<dbReference type="InterPro" id="IPR049551">
    <property type="entry name" value="PKS_DH_C"/>
</dbReference>
<dbReference type="PANTHER" id="PTHR43775">
    <property type="entry name" value="FATTY ACID SYNTHASE"/>
    <property type="match status" value="1"/>
</dbReference>
<dbReference type="Pfam" id="PF08240">
    <property type="entry name" value="ADH_N"/>
    <property type="match status" value="1"/>
</dbReference>
<keyword evidence="3" id="KW-0808">Transferase</keyword>
<feature type="domain" description="Carrier" evidence="9">
    <location>
        <begin position="2533"/>
        <end position="2610"/>
    </location>
</feature>
<dbReference type="InterPro" id="IPR049552">
    <property type="entry name" value="PKS_DH_N"/>
</dbReference>
<dbReference type="EMBL" id="CP120628">
    <property type="protein sequence ID" value="WEW58678.1"/>
    <property type="molecule type" value="Genomic_DNA"/>
</dbReference>
<gene>
    <name evidence="12" type="ORF">PRK78_004146</name>
</gene>
<reference evidence="12" key="1">
    <citation type="submission" date="2023-03" db="EMBL/GenBank/DDBJ databases">
        <title>Emydomyces testavorans Genome Sequence.</title>
        <authorList>
            <person name="Hoyer L."/>
        </authorList>
    </citation>
    <scope>NUCLEOTIDE SEQUENCE</scope>
    <source>
        <strain evidence="12">16-2883</strain>
    </source>
</reference>
<dbReference type="SUPFAM" id="SSF53335">
    <property type="entry name" value="S-adenosyl-L-methionine-dependent methyltransferases"/>
    <property type="match status" value="1"/>
</dbReference>
<evidence type="ECO:0000259" key="9">
    <source>
        <dbReference type="PROSITE" id="PS50075"/>
    </source>
</evidence>
<dbReference type="SMART" id="SM00827">
    <property type="entry name" value="PKS_AT"/>
    <property type="match status" value="1"/>
</dbReference>
<dbReference type="Pfam" id="PF00109">
    <property type="entry name" value="ketoacyl-synt"/>
    <property type="match status" value="2"/>
</dbReference>
<feature type="active site" description="Proton acceptor; for dehydratase activity" evidence="7">
    <location>
        <position position="1015"/>
    </location>
</feature>
<dbReference type="InterPro" id="IPR016036">
    <property type="entry name" value="Malonyl_transacylase_ACP-bd"/>
</dbReference>
<dbReference type="Gene3D" id="3.10.129.110">
    <property type="entry name" value="Polyketide synthase dehydratase"/>
    <property type="match status" value="1"/>
</dbReference>
<feature type="region of interest" description="N-terminal hotdog fold" evidence="7">
    <location>
        <begin position="983"/>
        <end position="1119"/>
    </location>
</feature>
<evidence type="ECO:0000313" key="13">
    <source>
        <dbReference type="Proteomes" id="UP001219355"/>
    </source>
</evidence>
<keyword evidence="5" id="KW-0511">Multifunctional enzyme</keyword>
<evidence type="ECO:0000256" key="8">
    <source>
        <dbReference type="SAM" id="MobiDB-lite"/>
    </source>
</evidence>
<dbReference type="GO" id="GO:0006633">
    <property type="term" value="P:fatty acid biosynthetic process"/>
    <property type="evidence" value="ECO:0007669"/>
    <property type="project" value="TreeGrafter"/>
</dbReference>
<dbReference type="InterPro" id="IPR042104">
    <property type="entry name" value="PKS_dehydratase_sf"/>
</dbReference>
<proteinExistence type="predicted"/>
<dbReference type="InterPro" id="IPR020806">
    <property type="entry name" value="PKS_PP-bd"/>
</dbReference>
<feature type="region of interest" description="Disordered" evidence="8">
    <location>
        <begin position="52"/>
        <end position="91"/>
    </location>
</feature>
<dbReference type="GO" id="GO:1901336">
    <property type="term" value="P:lactone biosynthetic process"/>
    <property type="evidence" value="ECO:0007669"/>
    <property type="project" value="UniProtKB-ARBA"/>
</dbReference>
<sequence length="2629" mass="287933">MSYFINHAANGLVDNDAVAIIGFAARFPQDADTNENLWKFLLRSRNAMTPFPNNRVNHQSHYHPDPEHGATYDQKRGDDDGPSTENINGKQTAGIPLSEAMSSMTSVFVSGFNHDFHQLLNYDPELLAKYKPTGMSNSILANRISWFYDFKAASLTVDTACSSSMVAFHLGCQDLKNKESEMAVISGVNLLLWPNDLAAMSHHGFLSHDGQCYSFDHRASGYARGEGVGTVILKRLSDALRDGNTIRAVVRGTGVNQDGRTPGITLPNGNAQVALIRDIYNKAGLEPEETPFIESHGTGTAAGDPIELRAIAQAFKASSRKAPLYVGAMKSGIGHLEGGAGIASVIKSVMILESGIIVPNTNFEKANPKIPMNKWNVHFPLKPIPWPSEGRRRISINSMGFGGTNSHAILDDAASYLSSLGLAGTHRTLVDVPSQNDIQRMRAHFDSIEETGSEEVFPATEHVNGNTGSISLANGALDASKANEKTGAINGYCLSQPLLFLLSAFDESGILRNSESLLAHLRALPLMSEAESAQYISDLAYTLCSKRSQFSWRNFCIASTLEELVSNLRAGFPKSIRSGRSSGLGFVFTGQGAQWYAMGRELLIYSVFRESLEAADDYIRSLGSTWSLFDELQRDQHDSKIHSPVVAHIACVALQIAVVELLASWNIFPKRVVGHSSGEVAAAYCAGKLGRRSAWKVAYFRGAVSAIQGPTKGAMLAVGLSEADLEPYIAQIHEKFHGELIIACYNSPTNNTISGDEAKVDALKALLDADSVFARKLAVQNAYHSNHMKAVADEYSVLLGDIKSTDKLECSHDVHMFSSVTGQLIDPQLVESAEYWFTNLISPVNFTKSLSSMCFQSISKDQKPVSMNGTAENVYINDIVEIGPHGALQSAIKQTIGARSISSIGYLPVLDRNNPGPRTILAVAGQLNSKGYNVNISEVNNMQSSIQQQLIVKLPPYSFDHSTKIWYESRITRNIRLREYPKHDLFGAPVVDWNAEEPRWRYVIRLSENPWLREHVVTGNYIYPGAGYVVMAIEAAKQHSDSNVVISGYRLQNVSINTALNVPDTKDGVEVMISMSRMDESSRERSKTWWNFRIMSFNPTGNDWIEHCTGYIAVEAAAKTNVIDNGLEAEKERLMWQKTLETASETCLYPLPIARIYENLDDLGLTFGPLFQNLSDVKLGRGSGKATGIITIPDVASSMPKRFLYPHVVHPCTIDSALHLFLASVLDSVGEDRLSTAMLPTFIREVWVSSGITSRVGHMFRGYGKSTLVASQKYETDIMIWDGEAAEGRISIKGLMASPLPNSGLADTQTDRFCHTMEWKPDLDLLRSDQILDVMSPPPAKCGDRRRELQDLQLATMLNIMDALDELKTVPIETYEGHFRKYYQWLLEQAQILQSDSMIHLPLNRWMKYKDDTEFKERFYPEVAKMSPEGALCIRMGSNIARVLKKEADPLYLMFGIDDLLEKVYTDIADAGNLSYLTREYIDIIGHNRTDLNILEIGAGTGSSTAAFLEVLSPLPSHEQASTKTSRIAAYTFTDISAAFFEKAKERFRAWRNILNFRTLNIQNCPQEQGFSLGEYDIIVAGNVLHATPNLRETLRHVRNLLKPGGKLVMYEGIRQDFLSTGLSFGQLEGWWLGVEDARKRGAWVSEEEWDKVLRDTGFSGVDVSLKDQPDADLHSISVLVASAIGGEDIKSRVPAETLIITAGQDQDYLSSHLVDELVQKYAVQNCSIVNYGDLSQRNLTNTLCISLVELSQSALADPTEDEFTNIRYLLATCEGALWVTGDFTSNPELNMIAGVIRTVRWERDLEKPNLITLSISDPRPSQAAILQVILDIFEHQFVKANESKENAEYLLKNGVISTNRLVDATEMNDYLTAKVSKPIAQMLSLGKAEAERPLRLTTGAPGMLNKLQFETDPVWYETLGDFDVEVKIQAVGLNFRDVMISMGEQNAMTFGGEGAGVVTRVGSSVKKVQVGDRVCFMDGVGKTGTFQTYGRAIEDLVTVIPNDMSIEIAASLPSVYATAIYGLYTIAGLAKGETVLIHSAAGGVGQAAITLANLVGAEVFATVSTCEKADLLVREYGVKRDHIFSSRDLLFVKGIMRMTNGKGVDVVLNSLSGEFLRRTWECIARFGRFVEIGKKDAQNDGRITLKPFLRNVVMASVELLTLMRYRPKQLGGLLERTIRLYTEGKIKAPSPTKILDYSHLEESFRALQSGKGMGKIVLVPKDDAVVPVVPRPPVPLRLNKDASYVLSGGLGGVGRSLALWMASIGAKNLIFLSRSGAASPAAQKTVQELHNRGVTARVFACDVSNKASLKAALKACEGGFPPIKGCIQGAMVLADKMFENMSHEEYLTATRPKVQGSWNLHDCLPKDMDFFVLLSSGTGLVGNRGQANYAAGNTYQDALAAHRVSLGLPATSLDLGILASIGYVAENRERLHNVQRLGSLLNSVREEEIHTMVEYHLNSKKSTKSPVQIASGLTTAGHYAARGMPLPSWMHSPLFTQLASTSSTVTSAVGSDDTDSGINLASQLGCASSISDAGAIIADAIRTKLSKLLSIPVENIDAAKSVSSNGIDSLVAMEFRMWLAKVVGADVPILEILGTMPIAGSAGLSMKVAMATKLVPEGLKTEEKKAKQ</sequence>
<dbReference type="Pfam" id="PF02801">
    <property type="entry name" value="Ketoacyl-synt_C"/>
    <property type="match status" value="1"/>
</dbReference>
<dbReference type="InterPro" id="IPR014031">
    <property type="entry name" value="Ketoacyl_synth_C"/>
</dbReference>
<evidence type="ECO:0000313" key="12">
    <source>
        <dbReference type="EMBL" id="WEW58678.1"/>
    </source>
</evidence>
<dbReference type="GO" id="GO:0031177">
    <property type="term" value="F:phosphopantetheine binding"/>
    <property type="evidence" value="ECO:0007669"/>
    <property type="project" value="InterPro"/>
</dbReference>
<dbReference type="InterPro" id="IPR016039">
    <property type="entry name" value="Thiolase-like"/>
</dbReference>
<dbReference type="SMART" id="SM00823">
    <property type="entry name" value="PKS_PP"/>
    <property type="match status" value="1"/>
</dbReference>
<name>A0AAF0IJ04_9EURO</name>
<keyword evidence="2" id="KW-0597">Phosphoprotein</keyword>
<dbReference type="Pfam" id="PF13602">
    <property type="entry name" value="ADH_zinc_N_2"/>
    <property type="match status" value="1"/>
</dbReference>
<dbReference type="InterPro" id="IPR036291">
    <property type="entry name" value="NAD(P)-bd_dom_sf"/>
</dbReference>
<evidence type="ECO:0000256" key="2">
    <source>
        <dbReference type="ARBA" id="ARBA00022553"/>
    </source>
</evidence>
<dbReference type="GO" id="GO:0004312">
    <property type="term" value="F:fatty acid synthase activity"/>
    <property type="evidence" value="ECO:0007669"/>
    <property type="project" value="TreeGrafter"/>
</dbReference>
<dbReference type="GO" id="GO:0044550">
    <property type="term" value="P:secondary metabolite biosynthetic process"/>
    <property type="evidence" value="ECO:0007669"/>
    <property type="project" value="TreeGrafter"/>
</dbReference>
<dbReference type="Pfam" id="PF08659">
    <property type="entry name" value="KR"/>
    <property type="match status" value="1"/>
</dbReference>
<dbReference type="Gene3D" id="3.40.47.10">
    <property type="match status" value="2"/>
</dbReference>
<dbReference type="Gene3D" id="3.40.50.720">
    <property type="entry name" value="NAD(P)-binding Rossmann-like Domain"/>
    <property type="match status" value="2"/>
</dbReference>
<dbReference type="Gene3D" id="3.90.180.10">
    <property type="entry name" value="Medium-chain alcohol dehydrogenases, catalytic domain"/>
    <property type="match status" value="1"/>
</dbReference>
<dbReference type="Pfam" id="PF21089">
    <property type="entry name" value="PKS_DH_N"/>
    <property type="match status" value="1"/>
</dbReference>
<dbReference type="InterPro" id="IPR029063">
    <property type="entry name" value="SAM-dependent_MTases_sf"/>
</dbReference>
<feature type="active site" description="Proton donor; for dehydratase activity" evidence="7">
    <location>
        <position position="1215"/>
    </location>
</feature>
<dbReference type="InterPro" id="IPR036736">
    <property type="entry name" value="ACP-like_sf"/>
</dbReference>
<dbReference type="GO" id="GO:0016491">
    <property type="term" value="F:oxidoreductase activity"/>
    <property type="evidence" value="ECO:0007669"/>
    <property type="project" value="InterPro"/>
</dbReference>
<evidence type="ECO:0000259" key="11">
    <source>
        <dbReference type="PROSITE" id="PS52019"/>
    </source>
</evidence>
<dbReference type="SUPFAM" id="SSF50129">
    <property type="entry name" value="GroES-like"/>
    <property type="match status" value="1"/>
</dbReference>
<dbReference type="CDD" id="cd05195">
    <property type="entry name" value="enoyl_red"/>
    <property type="match status" value="1"/>
</dbReference>
<dbReference type="CDD" id="cd00833">
    <property type="entry name" value="PKS"/>
    <property type="match status" value="1"/>
</dbReference>
<dbReference type="PROSITE" id="PS50075">
    <property type="entry name" value="CARRIER"/>
    <property type="match status" value="1"/>
</dbReference>
<evidence type="ECO:0000256" key="4">
    <source>
        <dbReference type="ARBA" id="ARBA00022857"/>
    </source>
</evidence>
<feature type="domain" description="Ketosynthase family 3 (KS3)" evidence="10">
    <location>
        <begin position="15"/>
        <end position="412"/>
    </location>
</feature>
<dbReference type="SMART" id="SM00829">
    <property type="entry name" value="PKS_ER"/>
    <property type="match status" value="1"/>
</dbReference>
<dbReference type="InterPro" id="IPR032821">
    <property type="entry name" value="PKS_assoc"/>
</dbReference>
<keyword evidence="4" id="KW-0521">NADP</keyword>
<dbReference type="SUPFAM" id="SSF55048">
    <property type="entry name" value="Probable ACP-binding domain of malonyl-CoA ACP transacylase"/>
    <property type="match status" value="1"/>
</dbReference>
<dbReference type="InterPro" id="IPR050091">
    <property type="entry name" value="PKS_NRPS_Biosynth_Enz"/>
</dbReference>
<dbReference type="SUPFAM" id="SSF52151">
    <property type="entry name" value="FabD/lysophospholipase-like"/>
    <property type="match status" value="1"/>
</dbReference>
<keyword evidence="6" id="KW-0012">Acyltransferase</keyword>
<dbReference type="InterPro" id="IPR011032">
    <property type="entry name" value="GroES-like_sf"/>
</dbReference>
<evidence type="ECO:0000256" key="5">
    <source>
        <dbReference type="ARBA" id="ARBA00023268"/>
    </source>
</evidence>
<dbReference type="PROSITE" id="PS52019">
    <property type="entry name" value="PKS_MFAS_DH"/>
    <property type="match status" value="1"/>
</dbReference>
<dbReference type="InterPro" id="IPR001227">
    <property type="entry name" value="Ac_transferase_dom_sf"/>
</dbReference>
<organism evidence="12 13">
    <name type="scientific">Emydomyces testavorans</name>
    <dbReference type="NCBI Taxonomy" id="2070801"/>
    <lineage>
        <taxon>Eukaryota</taxon>
        <taxon>Fungi</taxon>
        <taxon>Dikarya</taxon>
        <taxon>Ascomycota</taxon>
        <taxon>Pezizomycotina</taxon>
        <taxon>Eurotiomycetes</taxon>
        <taxon>Eurotiomycetidae</taxon>
        <taxon>Onygenales</taxon>
        <taxon>Nannizziopsiaceae</taxon>
        <taxon>Emydomyces</taxon>
    </lineage>
</organism>
<feature type="region of interest" description="C-terminal hotdog fold" evidence="7">
    <location>
        <begin position="1148"/>
        <end position="1306"/>
    </location>
</feature>
<dbReference type="InterPro" id="IPR057326">
    <property type="entry name" value="KR_dom"/>
</dbReference>
<keyword evidence="13" id="KW-1185">Reference proteome</keyword>
<feature type="domain" description="PKS/mFAS DH" evidence="11">
    <location>
        <begin position="983"/>
        <end position="1306"/>
    </location>
</feature>
<dbReference type="InterPro" id="IPR013217">
    <property type="entry name" value="Methyltransf_12"/>
</dbReference>
<dbReference type="SMART" id="SM00825">
    <property type="entry name" value="PKS_KS"/>
    <property type="match status" value="1"/>
</dbReference>
<dbReference type="InterPro" id="IPR020807">
    <property type="entry name" value="PKS_DH"/>
</dbReference>
<dbReference type="InterPro" id="IPR013154">
    <property type="entry name" value="ADH-like_N"/>
</dbReference>
<evidence type="ECO:0000256" key="6">
    <source>
        <dbReference type="ARBA" id="ARBA00023315"/>
    </source>
</evidence>
<dbReference type="InterPro" id="IPR009081">
    <property type="entry name" value="PP-bd_ACP"/>
</dbReference>
<dbReference type="Pfam" id="PF00698">
    <property type="entry name" value="Acyl_transf_1"/>
    <property type="match status" value="1"/>
</dbReference>
<dbReference type="SUPFAM" id="SSF47336">
    <property type="entry name" value="ACP-like"/>
    <property type="match status" value="1"/>
</dbReference>
<dbReference type="InterPro" id="IPR020843">
    <property type="entry name" value="ER"/>
</dbReference>
<dbReference type="Gene3D" id="3.40.366.10">
    <property type="entry name" value="Malonyl-Coenzyme A Acyl Carrier Protein, domain 2"/>
    <property type="match status" value="1"/>
</dbReference>
<dbReference type="Pfam" id="PF14765">
    <property type="entry name" value="PS-DH"/>
    <property type="match status" value="1"/>
</dbReference>
<dbReference type="InterPro" id="IPR049900">
    <property type="entry name" value="PKS_mFAS_DH"/>
</dbReference>
<dbReference type="PANTHER" id="PTHR43775:SF29">
    <property type="entry name" value="ASPERFURANONE POLYKETIDE SYNTHASE AFOG-RELATED"/>
    <property type="match status" value="1"/>
</dbReference>
<dbReference type="InterPro" id="IPR016035">
    <property type="entry name" value="Acyl_Trfase/lysoPLipase"/>
</dbReference>
<dbReference type="PROSITE" id="PS52004">
    <property type="entry name" value="KS3_2"/>
    <property type="match status" value="1"/>
</dbReference>
<keyword evidence="1" id="KW-0596">Phosphopantetheine</keyword>
<dbReference type="Gene3D" id="3.30.70.3290">
    <property type="match status" value="1"/>
</dbReference>
<dbReference type="SMART" id="SM00826">
    <property type="entry name" value="PKS_DH"/>
    <property type="match status" value="1"/>
</dbReference>
<dbReference type="SUPFAM" id="SSF51735">
    <property type="entry name" value="NAD(P)-binding Rossmann-fold domains"/>
    <property type="match status" value="2"/>
</dbReference>
<dbReference type="Pfam" id="PF16197">
    <property type="entry name" value="KAsynt_C_assoc"/>
    <property type="match status" value="1"/>
</dbReference>
<evidence type="ECO:0000259" key="10">
    <source>
        <dbReference type="PROSITE" id="PS52004"/>
    </source>
</evidence>
<dbReference type="Proteomes" id="UP001219355">
    <property type="component" value="Chromosome 2"/>
</dbReference>
<dbReference type="FunFam" id="3.40.50.720:FF:000209">
    <property type="entry name" value="Polyketide synthase Pks12"/>
    <property type="match status" value="1"/>
</dbReference>
<dbReference type="CDD" id="cd02440">
    <property type="entry name" value="AdoMet_MTases"/>
    <property type="match status" value="1"/>
</dbReference>
<evidence type="ECO:0000256" key="7">
    <source>
        <dbReference type="PROSITE-ProRule" id="PRU01363"/>
    </source>
</evidence>
<protein>
    <recommendedName>
        <fullName evidence="14">Polyketide synthase</fullName>
    </recommendedName>
</protein>
<dbReference type="Pfam" id="PF00550">
    <property type="entry name" value="PP-binding"/>
    <property type="match status" value="1"/>
</dbReference>
<dbReference type="InterPro" id="IPR013968">
    <property type="entry name" value="PKS_KR"/>
</dbReference>